<comment type="similarity">
    <text evidence="2">Belongs to the bacterial solute-binding protein 1 family.</text>
</comment>
<dbReference type="Gene3D" id="3.40.190.10">
    <property type="entry name" value="Periplasmic binding protein-like II"/>
    <property type="match status" value="1"/>
</dbReference>
<name>A0A1G8JK64_9BACL</name>
<dbReference type="RefSeq" id="WP_090713075.1">
    <property type="nucleotide sequence ID" value="NZ_CBCSKY010000031.1"/>
</dbReference>
<evidence type="ECO:0000256" key="3">
    <source>
        <dbReference type="ARBA" id="ARBA00022448"/>
    </source>
</evidence>
<keyword evidence="4 6" id="KW-0732">Signal</keyword>
<accession>A0A1G8JK64</accession>
<dbReference type="EMBL" id="FNDX01000004">
    <property type="protein sequence ID" value="SDI31532.1"/>
    <property type="molecule type" value="Genomic_DNA"/>
</dbReference>
<feature type="compositionally biased region" description="Low complexity" evidence="5">
    <location>
        <begin position="34"/>
        <end position="50"/>
    </location>
</feature>
<dbReference type="InterPro" id="IPR050490">
    <property type="entry name" value="Bact_solute-bd_prot1"/>
</dbReference>
<protein>
    <submittedName>
        <fullName evidence="7">Carbohydrate ABC transporter substrate-binding protein, CUT1 family</fullName>
    </submittedName>
</protein>
<feature type="region of interest" description="Disordered" evidence="5">
    <location>
        <begin position="34"/>
        <end position="53"/>
    </location>
</feature>
<dbReference type="STRING" id="1174501.SAMN05216192_104210"/>
<feature type="signal peptide" evidence="6">
    <location>
        <begin position="1"/>
        <end position="30"/>
    </location>
</feature>
<evidence type="ECO:0000256" key="4">
    <source>
        <dbReference type="ARBA" id="ARBA00022729"/>
    </source>
</evidence>
<keyword evidence="3" id="KW-0813">Transport</keyword>
<dbReference type="CDD" id="cd13585">
    <property type="entry name" value="PBP2_TMBP_like"/>
    <property type="match status" value="1"/>
</dbReference>
<sequence>MNYKRLYGMTFTAVLSVGLLAGCSGNNNNAQNNAAATNAPAAGTNASASSEPDQEPVTLKWALWDWEATAYYKPLIEAYQKEHPNVTIEYVDLGSTDYMTMLSTQLSGGADLDILTIKDIPGYSNLVKQNHLEPLKGFMDTNSIDPALYGGTVEQIEVNDEVYALPFRSDFWIVYYNKDLFDKAGVEYPSNDMTFEQYDELARKMTSGSGAEKVYGAHYHTWRSAVQLFGILDGKNTVVDGSYDFLKPTYERILKEQEDGIVMDYATLKTSSTHYSGVFYNNSVAMMNMGSWFIATQIEKVKSGESQATNWGIVKYPHPDGVEAGTTLGTITSLAVNQKSEHKEAALDFMKFVTGEDGASVIASTGTIPAIKNDEVISSITSIEGFPADENSKAALTTVQTYLEMPMHEKSADIEVILNEAHDNIMTKNATIDEGLKDMNTRVQALLNN</sequence>
<dbReference type="Proteomes" id="UP000199050">
    <property type="component" value="Unassembled WGS sequence"/>
</dbReference>
<dbReference type="AlphaFoldDB" id="A0A1G8JK64"/>
<evidence type="ECO:0000256" key="1">
    <source>
        <dbReference type="ARBA" id="ARBA00004196"/>
    </source>
</evidence>
<evidence type="ECO:0000313" key="7">
    <source>
        <dbReference type="EMBL" id="SDI31532.1"/>
    </source>
</evidence>
<dbReference type="OrthoDB" id="9782846at2"/>
<dbReference type="PROSITE" id="PS51257">
    <property type="entry name" value="PROKAR_LIPOPROTEIN"/>
    <property type="match status" value="1"/>
</dbReference>
<keyword evidence="8" id="KW-1185">Reference proteome</keyword>
<dbReference type="Pfam" id="PF01547">
    <property type="entry name" value="SBP_bac_1"/>
    <property type="match status" value="1"/>
</dbReference>
<dbReference type="PANTHER" id="PTHR43649:SF31">
    <property type="entry name" value="SN-GLYCEROL-3-PHOSPHATE-BINDING PERIPLASMIC PROTEIN UGPB"/>
    <property type="match status" value="1"/>
</dbReference>
<organism evidence="7 8">
    <name type="scientific">Paenibacillus typhae</name>
    <dbReference type="NCBI Taxonomy" id="1174501"/>
    <lineage>
        <taxon>Bacteria</taxon>
        <taxon>Bacillati</taxon>
        <taxon>Bacillota</taxon>
        <taxon>Bacilli</taxon>
        <taxon>Bacillales</taxon>
        <taxon>Paenibacillaceae</taxon>
        <taxon>Paenibacillus</taxon>
    </lineage>
</organism>
<dbReference type="PANTHER" id="PTHR43649">
    <property type="entry name" value="ARABINOSE-BINDING PROTEIN-RELATED"/>
    <property type="match status" value="1"/>
</dbReference>
<feature type="chain" id="PRO_5011546281" evidence="6">
    <location>
        <begin position="31"/>
        <end position="449"/>
    </location>
</feature>
<proteinExistence type="inferred from homology"/>
<evidence type="ECO:0000256" key="5">
    <source>
        <dbReference type="SAM" id="MobiDB-lite"/>
    </source>
</evidence>
<dbReference type="GO" id="GO:0030313">
    <property type="term" value="C:cell envelope"/>
    <property type="evidence" value="ECO:0007669"/>
    <property type="project" value="UniProtKB-SubCell"/>
</dbReference>
<dbReference type="InterPro" id="IPR006059">
    <property type="entry name" value="SBP"/>
</dbReference>
<evidence type="ECO:0000256" key="2">
    <source>
        <dbReference type="ARBA" id="ARBA00008520"/>
    </source>
</evidence>
<evidence type="ECO:0000256" key="6">
    <source>
        <dbReference type="SAM" id="SignalP"/>
    </source>
</evidence>
<evidence type="ECO:0000313" key="8">
    <source>
        <dbReference type="Proteomes" id="UP000199050"/>
    </source>
</evidence>
<gene>
    <name evidence="7" type="ORF">SAMN05216192_104210</name>
</gene>
<reference evidence="8" key="1">
    <citation type="submission" date="2016-10" db="EMBL/GenBank/DDBJ databases">
        <authorList>
            <person name="Varghese N."/>
            <person name="Submissions S."/>
        </authorList>
    </citation>
    <scope>NUCLEOTIDE SEQUENCE [LARGE SCALE GENOMIC DNA]</scope>
    <source>
        <strain evidence="8">CGMCC 1.11012</strain>
    </source>
</reference>
<comment type="subcellular location">
    <subcellularLocation>
        <location evidence="1">Cell envelope</location>
    </subcellularLocation>
</comment>
<dbReference type="SUPFAM" id="SSF53850">
    <property type="entry name" value="Periplasmic binding protein-like II"/>
    <property type="match status" value="1"/>
</dbReference>